<dbReference type="EMBL" id="CP071503">
    <property type="protein sequence ID" value="QSX34072.1"/>
    <property type="molecule type" value="Genomic_DNA"/>
</dbReference>
<dbReference type="Pfam" id="PF13489">
    <property type="entry name" value="Methyltransf_23"/>
    <property type="match status" value="1"/>
</dbReference>
<protein>
    <submittedName>
        <fullName evidence="2">Class I SAM-dependent methyltransferase</fullName>
    </submittedName>
</protein>
<dbReference type="PANTHER" id="PTHR43861:SF3">
    <property type="entry name" value="PUTATIVE (AFU_ORTHOLOGUE AFUA_2G14390)-RELATED"/>
    <property type="match status" value="1"/>
</dbReference>
<proteinExistence type="predicted"/>
<dbReference type="GO" id="GO:0008168">
    <property type="term" value="F:methyltransferase activity"/>
    <property type="evidence" value="ECO:0007669"/>
    <property type="project" value="UniProtKB-KW"/>
</dbReference>
<dbReference type="Gene3D" id="3.40.50.150">
    <property type="entry name" value="Vaccinia Virus protein VP39"/>
    <property type="match status" value="1"/>
</dbReference>
<name>A0ABX7QSR2_9GAMM</name>
<gene>
    <name evidence="2" type="ORF">JYB87_02170</name>
</gene>
<accession>A0ABX7QSR2</accession>
<keyword evidence="2" id="KW-0489">Methyltransferase</keyword>
<dbReference type="SUPFAM" id="SSF53335">
    <property type="entry name" value="S-adenosyl-L-methionine-dependent methyltransferases"/>
    <property type="match status" value="1"/>
</dbReference>
<dbReference type="PANTHER" id="PTHR43861">
    <property type="entry name" value="TRANS-ACONITATE 2-METHYLTRANSFERASE-RELATED"/>
    <property type="match status" value="1"/>
</dbReference>
<dbReference type="RefSeq" id="WP_207355278.1">
    <property type="nucleotide sequence ID" value="NZ_CP071503.1"/>
</dbReference>
<reference evidence="2 3" key="1">
    <citation type="submission" date="2021-03" db="EMBL/GenBank/DDBJ databases">
        <title>Novel species identification of genus Shewanella.</title>
        <authorList>
            <person name="Liu G."/>
            <person name="Zhang Q."/>
        </authorList>
    </citation>
    <scope>NUCLEOTIDE SEQUENCE [LARGE SCALE GENOMIC DNA]</scope>
    <source>
        <strain evidence="2 3">FJAT-51800</strain>
    </source>
</reference>
<keyword evidence="1" id="KW-0808">Transferase</keyword>
<dbReference type="Proteomes" id="UP000662770">
    <property type="component" value="Chromosome"/>
</dbReference>
<dbReference type="InterPro" id="IPR029063">
    <property type="entry name" value="SAM-dependent_MTases_sf"/>
</dbReference>
<evidence type="ECO:0000313" key="3">
    <source>
        <dbReference type="Proteomes" id="UP000662770"/>
    </source>
</evidence>
<evidence type="ECO:0000256" key="1">
    <source>
        <dbReference type="ARBA" id="ARBA00022679"/>
    </source>
</evidence>
<dbReference type="CDD" id="cd02440">
    <property type="entry name" value="AdoMet_MTases"/>
    <property type="match status" value="1"/>
</dbReference>
<keyword evidence="3" id="KW-1185">Reference proteome</keyword>
<organism evidence="2 3">
    <name type="scientific">Shewanella avicenniae</name>
    <dbReference type="NCBI Taxonomy" id="2814294"/>
    <lineage>
        <taxon>Bacteria</taxon>
        <taxon>Pseudomonadati</taxon>
        <taxon>Pseudomonadota</taxon>
        <taxon>Gammaproteobacteria</taxon>
        <taxon>Alteromonadales</taxon>
        <taxon>Shewanellaceae</taxon>
        <taxon>Shewanella</taxon>
    </lineage>
</organism>
<evidence type="ECO:0000313" key="2">
    <source>
        <dbReference type="EMBL" id="QSX34072.1"/>
    </source>
</evidence>
<dbReference type="GO" id="GO:0032259">
    <property type="term" value="P:methylation"/>
    <property type="evidence" value="ECO:0007669"/>
    <property type="project" value="UniProtKB-KW"/>
</dbReference>
<sequence>MSKDFFQHKADSYEQDSHRVDNVGNIANAIINHCPLSADMQLMDFGSGTGLLLERIAPHVAKITAVDVSESMNQQLLAKQDKLACALEMQAVNLEVADLAQRFDGIISSMTLHHIKDVDAMLTKFYQMLNEGGFIAIADLDSEDGSFHSDDTGVQHFGFDRASLAAQATNAGFSQVVVSDASVVQKPHGQYPVFLLSARR</sequence>